<dbReference type="OrthoDB" id="3795901at2759"/>
<evidence type="ECO:0000256" key="1">
    <source>
        <dbReference type="SAM" id="MobiDB-lite"/>
    </source>
</evidence>
<name>A0A6A5QPW5_AMPQU</name>
<evidence type="ECO:0000313" key="2">
    <source>
        <dbReference type="EMBL" id="KAF1917781.1"/>
    </source>
</evidence>
<feature type="region of interest" description="Disordered" evidence="1">
    <location>
        <begin position="1"/>
        <end position="21"/>
    </location>
</feature>
<feature type="compositionally biased region" description="Basic residues" evidence="1">
    <location>
        <begin position="155"/>
        <end position="164"/>
    </location>
</feature>
<protein>
    <submittedName>
        <fullName evidence="2">Uncharacterized protein</fullName>
    </submittedName>
</protein>
<reference evidence="2" key="1">
    <citation type="journal article" date="2020" name="Stud. Mycol.">
        <title>101 Dothideomycetes genomes: a test case for predicting lifestyles and emergence of pathogens.</title>
        <authorList>
            <person name="Haridas S."/>
            <person name="Albert R."/>
            <person name="Binder M."/>
            <person name="Bloem J."/>
            <person name="Labutti K."/>
            <person name="Salamov A."/>
            <person name="Andreopoulos B."/>
            <person name="Baker S."/>
            <person name="Barry K."/>
            <person name="Bills G."/>
            <person name="Bluhm B."/>
            <person name="Cannon C."/>
            <person name="Castanera R."/>
            <person name="Culley D."/>
            <person name="Daum C."/>
            <person name="Ezra D."/>
            <person name="Gonzalez J."/>
            <person name="Henrissat B."/>
            <person name="Kuo A."/>
            <person name="Liang C."/>
            <person name="Lipzen A."/>
            <person name="Lutzoni F."/>
            <person name="Magnuson J."/>
            <person name="Mondo S."/>
            <person name="Nolan M."/>
            <person name="Ohm R."/>
            <person name="Pangilinan J."/>
            <person name="Park H.-J."/>
            <person name="Ramirez L."/>
            <person name="Alfaro M."/>
            <person name="Sun H."/>
            <person name="Tritt A."/>
            <person name="Yoshinaga Y."/>
            <person name="Zwiers L.-H."/>
            <person name="Turgeon B."/>
            <person name="Goodwin S."/>
            <person name="Spatafora J."/>
            <person name="Crous P."/>
            <person name="Grigoriev I."/>
        </authorList>
    </citation>
    <scope>NUCLEOTIDE SEQUENCE</scope>
    <source>
        <strain evidence="2">HMLAC05119</strain>
    </source>
</reference>
<feature type="region of interest" description="Disordered" evidence="1">
    <location>
        <begin position="150"/>
        <end position="172"/>
    </location>
</feature>
<evidence type="ECO:0000313" key="3">
    <source>
        <dbReference type="Proteomes" id="UP000800096"/>
    </source>
</evidence>
<organism evidence="2 3">
    <name type="scientific">Ampelomyces quisqualis</name>
    <name type="common">Powdery mildew agent</name>
    <dbReference type="NCBI Taxonomy" id="50730"/>
    <lineage>
        <taxon>Eukaryota</taxon>
        <taxon>Fungi</taxon>
        <taxon>Dikarya</taxon>
        <taxon>Ascomycota</taxon>
        <taxon>Pezizomycotina</taxon>
        <taxon>Dothideomycetes</taxon>
        <taxon>Pleosporomycetidae</taxon>
        <taxon>Pleosporales</taxon>
        <taxon>Pleosporineae</taxon>
        <taxon>Phaeosphaeriaceae</taxon>
        <taxon>Ampelomyces</taxon>
    </lineage>
</organism>
<accession>A0A6A5QPW5</accession>
<gene>
    <name evidence="2" type="ORF">BDU57DRAFT_444362</name>
</gene>
<dbReference type="PANTHER" id="PTHR42085">
    <property type="entry name" value="F-BOX DOMAIN-CONTAINING PROTEIN"/>
    <property type="match status" value="1"/>
</dbReference>
<dbReference type="EMBL" id="ML979134">
    <property type="protein sequence ID" value="KAF1917781.1"/>
    <property type="molecule type" value="Genomic_DNA"/>
</dbReference>
<proteinExistence type="predicted"/>
<dbReference type="Proteomes" id="UP000800096">
    <property type="component" value="Unassembled WGS sequence"/>
</dbReference>
<dbReference type="InterPro" id="IPR038883">
    <property type="entry name" value="AN11006-like"/>
</dbReference>
<sequence>MDDTGDAIMSSQGVLVPPSPGLPNGLFNQETSSREAAALPIRKAKTHHMLQDRTGAGIKKLQLKSKGSVRKLVDATADTAATLSEDAIQKPFRFMELPGEIRNLVYLHAFSKPKQALLVHRPRMATLRPRTRLDRQRTLESDIKDRELGLELSKTKKKSRRGKKETKDATKRETHRPFWGLTQVCSQIRGEFRPIYLQKQEIGMDLTETVEYLKTFYFAAPAEFAKLNDGGKRSKDMPFNGNLTIAVGEKPNDLECSVDGVEIISLLDLWANSFKIEAGFGRYLKPNYVPQTDGEAKDLYRLFGRRVMRNRQCSAMNNLWRAILRARALASVTLHRKPASQVVEIPTPVGPNLVAPHLRPLTRRVTIETKPFIHILFRAECAESWMTERISKVPKTPDDWLALHGFGGMEHFDVKVGLAPAGLDRRT</sequence>
<dbReference type="PANTHER" id="PTHR42085:SF1">
    <property type="entry name" value="F-BOX DOMAIN-CONTAINING PROTEIN"/>
    <property type="match status" value="1"/>
</dbReference>
<keyword evidence="3" id="KW-1185">Reference proteome</keyword>
<dbReference type="AlphaFoldDB" id="A0A6A5QPW5"/>